<dbReference type="HAMAP" id="MF_00052_B">
    <property type="entry name" value="RNase_HII_B"/>
    <property type="match status" value="1"/>
</dbReference>
<dbReference type="RefSeq" id="WP_138403475.1">
    <property type="nucleotide sequence ID" value="NZ_VBSP01000001.1"/>
</dbReference>
<evidence type="ECO:0000256" key="16">
    <source>
        <dbReference type="RuleBase" id="RU003515"/>
    </source>
</evidence>
<comment type="cofactor">
    <cofactor evidence="2">
        <name>Mg(2+)</name>
        <dbReference type="ChEBI" id="CHEBI:18420"/>
    </cofactor>
</comment>
<evidence type="ECO:0000256" key="12">
    <source>
        <dbReference type="ARBA" id="ARBA00022801"/>
    </source>
</evidence>
<evidence type="ECO:0000256" key="13">
    <source>
        <dbReference type="ARBA" id="ARBA00023211"/>
    </source>
</evidence>
<sequence length="265" mass="29980">MSKMTIKDIKELLSNEELTEAQLTELKLDERKGVQKLLKQFEIKKQKLANQLLEHQTRLEFELDLYDKQNLTYIAGIDEVGRGPLAGPVVAASVILPRDMDKLVGINDSKSLSHAKRVEYAKLIKEVAIAYSIIEIDNSVIDKVNILEATKIAMLKSVSELPIKPQHLLIDALNLNTDIPQTKIIKGDERSISIAAASIIAKIHRDELMLSYHQLYPEFEFDKNMGYGTKNHLDALQQFGYTPIHRHSFSPVSNATSIYNSRKTK</sequence>
<feature type="binding site" evidence="14 15">
    <location>
        <position position="171"/>
    </location>
    <ligand>
        <name>a divalent metal cation</name>
        <dbReference type="ChEBI" id="CHEBI:60240"/>
    </ligand>
</feature>
<dbReference type="CDD" id="cd07182">
    <property type="entry name" value="RNase_HII_bacteria_HII_like"/>
    <property type="match status" value="1"/>
</dbReference>
<dbReference type="Pfam" id="PF01351">
    <property type="entry name" value="RNase_HII"/>
    <property type="match status" value="1"/>
</dbReference>
<dbReference type="AlphaFoldDB" id="A0A5R9EKD7"/>
<evidence type="ECO:0000313" key="19">
    <source>
        <dbReference type="EMBL" id="TLQ49553.1"/>
    </source>
</evidence>
<reference evidence="19 20" key="1">
    <citation type="submission" date="2019-05" db="EMBL/GenBank/DDBJ databases">
        <title>The metagenome of a microbial culture collection derived from dairy environment covers the genomic content of the human microbiome.</title>
        <authorList>
            <person name="Roder T."/>
            <person name="Wuthrich D."/>
            <person name="Sattari Z."/>
            <person name="Von Ah U."/>
            <person name="Bar C."/>
            <person name="Ronchi F."/>
            <person name="Macpherson A.J."/>
            <person name="Ganal-Vonarburg S.C."/>
            <person name="Bruggmann R."/>
            <person name="Vergeres G."/>
        </authorList>
    </citation>
    <scope>NUCLEOTIDE SEQUENCE [LARGE SCALE GENOMIC DNA]</scope>
    <source>
        <strain evidence="19 20">FAM 24227</strain>
    </source>
</reference>
<evidence type="ECO:0000256" key="10">
    <source>
        <dbReference type="ARBA" id="ARBA00022723"/>
    </source>
</evidence>
<comment type="cofactor">
    <cofactor evidence="14 15">
        <name>Mn(2+)</name>
        <dbReference type="ChEBI" id="CHEBI:29035"/>
    </cofactor>
    <cofactor evidence="14 15">
        <name>Mg(2+)</name>
        <dbReference type="ChEBI" id="CHEBI:18420"/>
    </cofactor>
    <text evidence="14 15">Manganese or magnesium. Binds 1 divalent metal ion per monomer in the absence of substrate. May bind a second metal ion after substrate binding.</text>
</comment>
<dbReference type="SUPFAM" id="SSF53098">
    <property type="entry name" value="Ribonuclease H-like"/>
    <property type="match status" value="1"/>
</dbReference>
<keyword evidence="12 14" id="KW-0378">Hydrolase</keyword>
<dbReference type="InterPro" id="IPR001352">
    <property type="entry name" value="RNase_HII/HIII"/>
</dbReference>
<evidence type="ECO:0000256" key="3">
    <source>
        <dbReference type="ARBA" id="ARBA00004065"/>
    </source>
</evidence>
<dbReference type="OrthoDB" id="9803420at2"/>
<dbReference type="EC" id="3.1.26.4" evidence="6 14"/>
<feature type="domain" description="RNase H type-2" evidence="18">
    <location>
        <begin position="72"/>
        <end position="261"/>
    </location>
</feature>
<dbReference type="InterPro" id="IPR022898">
    <property type="entry name" value="RNase_HII"/>
</dbReference>
<evidence type="ECO:0000256" key="15">
    <source>
        <dbReference type="PROSITE-ProRule" id="PRU01319"/>
    </source>
</evidence>
<dbReference type="GO" id="GO:0003723">
    <property type="term" value="F:RNA binding"/>
    <property type="evidence" value="ECO:0007669"/>
    <property type="project" value="UniProtKB-UniRule"/>
</dbReference>
<keyword evidence="17" id="KW-0175">Coiled coil</keyword>
<dbReference type="InterPro" id="IPR012337">
    <property type="entry name" value="RNaseH-like_sf"/>
</dbReference>
<keyword evidence="8 14" id="KW-0963">Cytoplasm</keyword>
<evidence type="ECO:0000259" key="18">
    <source>
        <dbReference type="PROSITE" id="PS51975"/>
    </source>
</evidence>
<evidence type="ECO:0000256" key="4">
    <source>
        <dbReference type="ARBA" id="ARBA00004496"/>
    </source>
</evidence>
<evidence type="ECO:0000256" key="5">
    <source>
        <dbReference type="ARBA" id="ARBA00007383"/>
    </source>
</evidence>
<evidence type="ECO:0000256" key="14">
    <source>
        <dbReference type="HAMAP-Rule" id="MF_00052"/>
    </source>
</evidence>
<evidence type="ECO:0000256" key="9">
    <source>
        <dbReference type="ARBA" id="ARBA00022722"/>
    </source>
</evidence>
<comment type="similarity">
    <text evidence="5 14 16">Belongs to the RNase HII family.</text>
</comment>
<dbReference type="Gene3D" id="3.30.420.10">
    <property type="entry name" value="Ribonuclease H-like superfamily/Ribonuclease H"/>
    <property type="match status" value="1"/>
</dbReference>
<dbReference type="InterPro" id="IPR036397">
    <property type="entry name" value="RNaseH_sf"/>
</dbReference>
<comment type="caution">
    <text evidence="19">The sequence shown here is derived from an EMBL/GenBank/DDBJ whole genome shotgun (WGS) entry which is preliminary data.</text>
</comment>
<dbReference type="PANTHER" id="PTHR10954">
    <property type="entry name" value="RIBONUCLEASE H2 SUBUNIT A"/>
    <property type="match status" value="1"/>
</dbReference>
<evidence type="ECO:0000256" key="8">
    <source>
        <dbReference type="ARBA" id="ARBA00022490"/>
    </source>
</evidence>
<organism evidence="19 20">
    <name type="scientific">Ruoffia tabacinasalis</name>
    <dbReference type="NCBI Taxonomy" id="87458"/>
    <lineage>
        <taxon>Bacteria</taxon>
        <taxon>Bacillati</taxon>
        <taxon>Bacillota</taxon>
        <taxon>Bacilli</taxon>
        <taxon>Lactobacillales</taxon>
        <taxon>Aerococcaceae</taxon>
        <taxon>Ruoffia</taxon>
    </lineage>
</organism>
<evidence type="ECO:0000256" key="6">
    <source>
        <dbReference type="ARBA" id="ARBA00012180"/>
    </source>
</evidence>
<evidence type="ECO:0000256" key="2">
    <source>
        <dbReference type="ARBA" id="ARBA00001946"/>
    </source>
</evidence>
<dbReference type="Proteomes" id="UP000306420">
    <property type="component" value="Unassembled WGS sequence"/>
</dbReference>
<evidence type="ECO:0000256" key="7">
    <source>
        <dbReference type="ARBA" id="ARBA00019179"/>
    </source>
</evidence>
<dbReference type="GO" id="GO:0043137">
    <property type="term" value="P:DNA replication, removal of RNA primer"/>
    <property type="evidence" value="ECO:0007669"/>
    <property type="project" value="TreeGrafter"/>
</dbReference>
<evidence type="ECO:0000256" key="17">
    <source>
        <dbReference type="SAM" id="Coils"/>
    </source>
</evidence>
<dbReference type="EMBL" id="VBSP01000001">
    <property type="protein sequence ID" value="TLQ49553.1"/>
    <property type="molecule type" value="Genomic_DNA"/>
</dbReference>
<dbReference type="GO" id="GO:0005737">
    <property type="term" value="C:cytoplasm"/>
    <property type="evidence" value="ECO:0007669"/>
    <property type="project" value="UniProtKB-SubCell"/>
</dbReference>
<name>A0A5R9EKD7_9LACT</name>
<dbReference type="GO" id="GO:0030145">
    <property type="term" value="F:manganese ion binding"/>
    <property type="evidence" value="ECO:0007669"/>
    <property type="project" value="UniProtKB-UniRule"/>
</dbReference>
<dbReference type="PROSITE" id="PS51975">
    <property type="entry name" value="RNASE_H_2"/>
    <property type="match status" value="1"/>
</dbReference>
<dbReference type="PANTHER" id="PTHR10954:SF18">
    <property type="entry name" value="RIBONUCLEASE HII"/>
    <property type="match status" value="1"/>
</dbReference>
<proteinExistence type="inferred from homology"/>
<evidence type="ECO:0000256" key="11">
    <source>
        <dbReference type="ARBA" id="ARBA00022759"/>
    </source>
</evidence>
<accession>A0A5R9EKD7</accession>
<dbReference type="InterPro" id="IPR024567">
    <property type="entry name" value="RNase_HII/HIII_dom"/>
</dbReference>
<gene>
    <name evidence="14" type="primary">rnhB</name>
    <name evidence="19" type="ORF">FEZ33_00800</name>
</gene>
<comment type="subcellular location">
    <subcellularLocation>
        <location evidence="4 14">Cytoplasm</location>
    </subcellularLocation>
</comment>
<dbReference type="GO" id="GO:0006298">
    <property type="term" value="P:mismatch repair"/>
    <property type="evidence" value="ECO:0007669"/>
    <property type="project" value="TreeGrafter"/>
</dbReference>
<feature type="binding site" evidence="14 15">
    <location>
        <position position="78"/>
    </location>
    <ligand>
        <name>a divalent metal cation</name>
        <dbReference type="ChEBI" id="CHEBI:60240"/>
    </ligand>
</feature>
<dbReference type="FunFam" id="3.30.420.10:FF:000006">
    <property type="entry name" value="Ribonuclease HII"/>
    <property type="match status" value="1"/>
</dbReference>
<protein>
    <recommendedName>
        <fullName evidence="7 14">Ribonuclease HII</fullName>
        <shortName evidence="14">RNase HII</shortName>
        <ecNumber evidence="6 14">3.1.26.4</ecNumber>
    </recommendedName>
</protein>
<dbReference type="GO" id="GO:0004523">
    <property type="term" value="F:RNA-DNA hybrid ribonuclease activity"/>
    <property type="evidence" value="ECO:0007669"/>
    <property type="project" value="UniProtKB-UniRule"/>
</dbReference>
<keyword evidence="10 14" id="KW-0479">Metal-binding</keyword>
<keyword evidence="13 14" id="KW-0464">Manganese</keyword>
<comment type="catalytic activity">
    <reaction evidence="1 14 15 16">
        <text>Endonucleolytic cleavage to 5'-phosphomonoester.</text>
        <dbReference type="EC" id="3.1.26.4"/>
    </reaction>
</comment>
<dbReference type="NCBIfam" id="NF000595">
    <property type="entry name" value="PRK00015.1-3"/>
    <property type="match status" value="1"/>
</dbReference>
<keyword evidence="11 14" id="KW-0255">Endonuclease</keyword>
<feature type="coiled-coil region" evidence="17">
    <location>
        <begin position="9"/>
        <end position="58"/>
    </location>
</feature>
<comment type="function">
    <text evidence="3 14 16">Endonuclease that specifically degrades the RNA of RNA-DNA hybrids.</text>
</comment>
<dbReference type="GO" id="GO:0032299">
    <property type="term" value="C:ribonuclease H2 complex"/>
    <property type="evidence" value="ECO:0007669"/>
    <property type="project" value="TreeGrafter"/>
</dbReference>
<dbReference type="NCBIfam" id="NF000594">
    <property type="entry name" value="PRK00015.1-1"/>
    <property type="match status" value="1"/>
</dbReference>
<evidence type="ECO:0000256" key="1">
    <source>
        <dbReference type="ARBA" id="ARBA00000077"/>
    </source>
</evidence>
<evidence type="ECO:0000313" key="20">
    <source>
        <dbReference type="Proteomes" id="UP000306420"/>
    </source>
</evidence>
<keyword evidence="9 14" id="KW-0540">Nuclease</keyword>
<feature type="binding site" evidence="14 15">
    <location>
        <position position="79"/>
    </location>
    <ligand>
        <name>a divalent metal cation</name>
        <dbReference type="ChEBI" id="CHEBI:60240"/>
    </ligand>
</feature>